<sequence>MVLNREWHRQHRMPPRATREQRIKWHVAHAKVCACRPVPDSIRLEVEKLLSSGRRPLSPAAKDRGRGQKLRNNPMQSSNGVSYHRTH</sequence>
<comment type="caution">
    <text evidence="2">The sequence shown here is derived from an EMBL/GenBank/DDBJ whole genome shotgun (WGS) entry which is preliminary data.</text>
</comment>
<protein>
    <submittedName>
        <fullName evidence="2">Uncharacterized protein</fullName>
    </submittedName>
</protein>
<feature type="region of interest" description="Disordered" evidence="1">
    <location>
        <begin position="50"/>
        <end position="87"/>
    </location>
</feature>
<keyword evidence="3" id="KW-1185">Reference proteome</keyword>
<evidence type="ECO:0000313" key="2">
    <source>
        <dbReference type="EMBL" id="NEV00079.1"/>
    </source>
</evidence>
<evidence type="ECO:0000313" key="3">
    <source>
        <dbReference type="Proteomes" id="UP000468531"/>
    </source>
</evidence>
<proteinExistence type="predicted"/>
<dbReference type="EMBL" id="VKHP01000159">
    <property type="protein sequence ID" value="NEV00079.1"/>
    <property type="molecule type" value="Genomic_DNA"/>
</dbReference>
<accession>A0A6P1BNZ6</accession>
<dbReference type="AlphaFoldDB" id="A0A6P1BNZ6"/>
<gene>
    <name evidence="2" type="ORF">FNJ47_30745</name>
</gene>
<reference evidence="2 3" key="1">
    <citation type="journal article" date="2020" name="Arch. Microbiol.">
        <title>Bradyrhizobium uaiense sp. nov., a new highly efficient cowpea symbiont.</title>
        <authorList>
            <person name="Cabral Michel D."/>
            <person name="Azarias Guimaraes A."/>
            <person name="Martins da Costa E."/>
            <person name="Soares de Carvalho T."/>
            <person name="Balsanelli E."/>
            <person name="Willems A."/>
            <person name="Maltempi de Souza E."/>
            <person name="de Souza Moreira F.M."/>
        </authorList>
    </citation>
    <scope>NUCLEOTIDE SEQUENCE [LARGE SCALE GENOMIC DNA]</scope>
    <source>
        <strain evidence="2 3">UFLA 03-164</strain>
    </source>
</reference>
<dbReference type="Proteomes" id="UP000468531">
    <property type="component" value="Unassembled WGS sequence"/>
</dbReference>
<name>A0A6P1BNZ6_9BRAD</name>
<organism evidence="2 3">
    <name type="scientific">Bradyrhizobium uaiense</name>
    <dbReference type="NCBI Taxonomy" id="2594946"/>
    <lineage>
        <taxon>Bacteria</taxon>
        <taxon>Pseudomonadati</taxon>
        <taxon>Pseudomonadota</taxon>
        <taxon>Alphaproteobacteria</taxon>
        <taxon>Hyphomicrobiales</taxon>
        <taxon>Nitrobacteraceae</taxon>
        <taxon>Bradyrhizobium</taxon>
    </lineage>
</organism>
<feature type="compositionally biased region" description="Polar residues" evidence="1">
    <location>
        <begin position="70"/>
        <end position="81"/>
    </location>
</feature>
<evidence type="ECO:0000256" key="1">
    <source>
        <dbReference type="SAM" id="MobiDB-lite"/>
    </source>
</evidence>